<evidence type="ECO:0000256" key="1">
    <source>
        <dbReference type="SAM" id="MobiDB-lite"/>
    </source>
</evidence>
<accession>A0A1I0DIH6</accession>
<protein>
    <recommendedName>
        <fullName evidence="3">Lysozyme inhibitor LprI-like N-terminal domain-containing protein</fullName>
    </recommendedName>
</protein>
<dbReference type="AlphaFoldDB" id="A0A1I0DIH6"/>
<dbReference type="Proteomes" id="UP000199095">
    <property type="component" value="Unassembled WGS sequence"/>
</dbReference>
<feature type="chain" id="PRO_5011582988" description="Lysozyme inhibitor LprI-like N-terminal domain-containing protein" evidence="2">
    <location>
        <begin position="27"/>
        <end position="218"/>
    </location>
</feature>
<feature type="compositionally biased region" description="Basic and acidic residues" evidence="1">
    <location>
        <begin position="50"/>
        <end position="61"/>
    </location>
</feature>
<name>A0A1I0DIH6_9BACI</name>
<dbReference type="STRING" id="237682.SAMN05421676_10422"/>
<dbReference type="Gene3D" id="1.20.1270.180">
    <property type="match status" value="1"/>
</dbReference>
<feature type="signal peptide" evidence="2">
    <location>
        <begin position="1"/>
        <end position="26"/>
    </location>
</feature>
<feature type="domain" description="Lysozyme inhibitor LprI-like N-terminal" evidence="3">
    <location>
        <begin position="127"/>
        <end position="212"/>
    </location>
</feature>
<dbReference type="PANTHER" id="PTHR39176:SF1">
    <property type="entry name" value="PERIPLASMIC PROTEIN"/>
    <property type="match status" value="1"/>
</dbReference>
<feature type="compositionally biased region" description="Basic and acidic residues" evidence="1">
    <location>
        <begin position="89"/>
        <end position="104"/>
    </location>
</feature>
<reference evidence="5" key="1">
    <citation type="submission" date="2016-10" db="EMBL/GenBank/DDBJ databases">
        <authorList>
            <person name="Varghese N."/>
            <person name="Submissions S."/>
        </authorList>
    </citation>
    <scope>NUCLEOTIDE SEQUENCE [LARGE SCALE GENOMIC DNA]</scope>
    <source>
        <strain evidence="5">CGMCC 1.3566</strain>
    </source>
</reference>
<proteinExistence type="predicted"/>
<feature type="compositionally biased region" description="Polar residues" evidence="1">
    <location>
        <begin position="28"/>
        <end position="49"/>
    </location>
</feature>
<dbReference type="PROSITE" id="PS51257">
    <property type="entry name" value="PROKAR_LIPOPROTEIN"/>
    <property type="match status" value="1"/>
</dbReference>
<sequence>MKINRKILTGMLTTVLVLLVACNNSTDELSSKSNEQSLNNNSTENADGDSTTKDLTDHAAKSSDGTDNTQQNEQKDASNHTSKNSNNEESLKSSDSDSEVNESKKDEYFRKLNAMEESDRYSEAGTTVLELEEQEKDRYTKWDKELNEIYGVLMEQLSTEQMDKLRDEQRNWIKYRDDTAKESSQQYKGGSSESLEYIATQASLTRERCYELVAKYMK</sequence>
<dbReference type="Pfam" id="PF07007">
    <property type="entry name" value="LprI"/>
    <property type="match status" value="1"/>
</dbReference>
<keyword evidence="2" id="KW-0732">Signal</keyword>
<keyword evidence="5" id="KW-1185">Reference proteome</keyword>
<dbReference type="EMBL" id="FOHJ01000004">
    <property type="protein sequence ID" value="SET31853.1"/>
    <property type="molecule type" value="Genomic_DNA"/>
</dbReference>
<feature type="compositionally biased region" description="Polar residues" evidence="1">
    <location>
        <begin position="63"/>
        <end position="72"/>
    </location>
</feature>
<dbReference type="OrthoDB" id="2438161at2"/>
<gene>
    <name evidence="4" type="ORF">SAMN05421676_10422</name>
</gene>
<dbReference type="RefSeq" id="WP_093133250.1">
    <property type="nucleotide sequence ID" value="NZ_FOHJ01000004.1"/>
</dbReference>
<evidence type="ECO:0000256" key="2">
    <source>
        <dbReference type="SAM" id="SignalP"/>
    </source>
</evidence>
<evidence type="ECO:0000259" key="3">
    <source>
        <dbReference type="Pfam" id="PF07007"/>
    </source>
</evidence>
<evidence type="ECO:0000313" key="5">
    <source>
        <dbReference type="Proteomes" id="UP000199095"/>
    </source>
</evidence>
<dbReference type="PANTHER" id="PTHR39176">
    <property type="entry name" value="PERIPLASMIC PROTEIN-RELATED"/>
    <property type="match status" value="1"/>
</dbReference>
<organism evidence="4 5">
    <name type="scientific">Salinibacillus kushneri</name>
    <dbReference type="NCBI Taxonomy" id="237682"/>
    <lineage>
        <taxon>Bacteria</taxon>
        <taxon>Bacillati</taxon>
        <taxon>Bacillota</taxon>
        <taxon>Bacilli</taxon>
        <taxon>Bacillales</taxon>
        <taxon>Bacillaceae</taxon>
        <taxon>Salinibacillus</taxon>
    </lineage>
</organism>
<feature type="region of interest" description="Disordered" evidence="1">
    <location>
        <begin position="28"/>
        <end position="104"/>
    </location>
</feature>
<dbReference type="InterPro" id="IPR009739">
    <property type="entry name" value="LprI-like_N"/>
</dbReference>
<evidence type="ECO:0000313" key="4">
    <source>
        <dbReference type="EMBL" id="SET31853.1"/>
    </source>
</evidence>